<accession>A0A835PVG2</accession>
<evidence type="ECO:0000313" key="2">
    <source>
        <dbReference type="Proteomes" id="UP000636800"/>
    </source>
</evidence>
<sequence>MATGAWMQPTAFSVAVGDRQVICPKPRRLYPVSANKPLRWTAGQPAEVLGPFPACDLFDLLLPKGAGESIDQADPVSSFFCGSPPSRSNNPVVHDARFGEAVPVGPPPSGSGFSYASTRSGCARLRYGHAPAAVRIEGFDCDGGLKVPVVA</sequence>
<proteinExistence type="predicted"/>
<dbReference type="Proteomes" id="UP000636800">
    <property type="component" value="Chromosome 12"/>
</dbReference>
<keyword evidence="2" id="KW-1185">Reference proteome</keyword>
<name>A0A835PVG2_VANPL</name>
<organism evidence="1 2">
    <name type="scientific">Vanilla planifolia</name>
    <name type="common">Vanilla</name>
    <dbReference type="NCBI Taxonomy" id="51239"/>
    <lineage>
        <taxon>Eukaryota</taxon>
        <taxon>Viridiplantae</taxon>
        <taxon>Streptophyta</taxon>
        <taxon>Embryophyta</taxon>
        <taxon>Tracheophyta</taxon>
        <taxon>Spermatophyta</taxon>
        <taxon>Magnoliopsida</taxon>
        <taxon>Liliopsida</taxon>
        <taxon>Asparagales</taxon>
        <taxon>Orchidaceae</taxon>
        <taxon>Vanilloideae</taxon>
        <taxon>Vanilleae</taxon>
        <taxon>Vanilla</taxon>
    </lineage>
</organism>
<comment type="caution">
    <text evidence="1">The sequence shown here is derived from an EMBL/GenBank/DDBJ whole genome shotgun (WGS) entry which is preliminary data.</text>
</comment>
<protein>
    <submittedName>
        <fullName evidence="1">Uncharacterized protein</fullName>
    </submittedName>
</protein>
<dbReference type="AlphaFoldDB" id="A0A835PVG2"/>
<gene>
    <name evidence="1" type="ORF">HPP92_023125</name>
</gene>
<evidence type="ECO:0000313" key="1">
    <source>
        <dbReference type="EMBL" id="KAG0457968.1"/>
    </source>
</evidence>
<dbReference type="EMBL" id="JADCNL010000012">
    <property type="protein sequence ID" value="KAG0457968.1"/>
    <property type="molecule type" value="Genomic_DNA"/>
</dbReference>
<dbReference type="PANTHER" id="PTHR33384">
    <property type="entry name" value="EXPRESSED PROTEIN"/>
    <property type="match status" value="1"/>
</dbReference>
<reference evidence="1 2" key="1">
    <citation type="journal article" date="2020" name="Nat. Food">
        <title>A phased Vanilla planifolia genome enables genetic improvement of flavour and production.</title>
        <authorList>
            <person name="Hasing T."/>
            <person name="Tang H."/>
            <person name="Brym M."/>
            <person name="Khazi F."/>
            <person name="Huang T."/>
            <person name="Chambers A.H."/>
        </authorList>
    </citation>
    <scope>NUCLEOTIDE SEQUENCE [LARGE SCALE GENOMIC DNA]</scope>
    <source>
        <tissue evidence="1">Leaf</tissue>
    </source>
</reference>
<dbReference type="PANTHER" id="PTHR33384:SF1">
    <property type="entry name" value="EXPRESSED PROTEIN"/>
    <property type="match status" value="1"/>
</dbReference>